<organism evidence="1">
    <name type="scientific">viral metagenome</name>
    <dbReference type="NCBI Taxonomy" id="1070528"/>
    <lineage>
        <taxon>unclassified sequences</taxon>
        <taxon>metagenomes</taxon>
        <taxon>organismal metagenomes</taxon>
    </lineage>
</organism>
<dbReference type="AlphaFoldDB" id="A0A6M3LKV9"/>
<sequence length="70" mass="7770">MADLDDLGYISILNMDNDEALDTLRQIRLSRRIPDKPKVIRETKKQTTAKVTTAVNAEMAAKLLKLLGGS</sequence>
<dbReference type="EMBL" id="MT143291">
    <property type="protein sequence ID" value="QJA95163.1"/>
    <property type="molecule type" value="Genomic_DNA"/>
</dbReference>
<reference evidence="1" key="1">
    <citation type="submission" date="2020-03" db="EMBL/GenBank/DDBJ databases">
        <title>The deep terrestrial virosphere.</title>
        <authorList>
            <person name="Holmfeldt K."/>
            <person name="Nilsson E."/>
            <person name="Simone D."/>
            <person name="Lopez-Fernandez M."/>
            <person name="Wu X."/>
            <person name="de Brujin I."/>
            <person name="Lundin D."/>
            <person name="Andersson A."/>
            <person name="Bertilsson S."/>
            <person name="Dopson M."/>
        </authorList>
    </citation>
    <scope>NUCLEOTIDE SEQUENCE</scope>
    <source>
        <strain evidence="1">MM415B05570</strain>
    </source>
</reference>
<proteinExistence type="predicted"/>
<evidence type="ECO:0000313" key="1">
    <source>
        <dbReference type="EMBL" id="QJA95163.1"/>
    </source>
</evidence>
<name>A0A6M3LKV9_9ZZZZ</name>
<protein>
    <submittedName>
        <fullName evidence="1">Uncharacterized protein</fullName>
    </submittedName>
</protein>
<accession>A0A6M3LKV9</accession>
<gene>
    <name evidence="1" type="ORF">MM415B05570_0002</name>
</gene>